<dbReference type="Proteomes" id="UP000184471">
    <property type="component" value="Unassembled WGS sequence"/>
</dbReference>
<dbReference type="PROSITE" id="PS51257">
    <property type="entry name" value="PROKAR_LIPOPROTEIN"/>
    <property type="match status" value="1"/>
</dbReference>
<feature type="chain" id="PRO_5013155356" evidence="3">
    <location>
        <begin position="31"/>
        <end position="333"/>
    </location>
</feature>
<organism evidence="5 6">
    <name type="scientific">Geodermatophilus nigrescens</name>
    <dbReference type="NCBI Taxonomy" id="1070870"/>
    <lineage>
        <taxon>Bacteria</taxon>
        <taxon>Bacillati</taxon>
        <taxon>Actinomycetota</taxon>
        <taxon>Actinomycetes</taxon>
        <taxon>Geodermatophilales</taxon>
        <taxon>Geodermatophilaceae</taxon>
        <taxon>Geodermatophilus</taxon>
    </lineage>
</organism>
<sequence length="333" mass="34318">MSRTVLRPRRPAAIVALGAALALSACTSSAEIEADQRAGSASDAASEAAGSTPLSVDTSPEQADRVRTDEAPDAAALVPADIGEDGVLTVGVNGSGEPPLGFLADDNATVVGSEVDVAQLVADALGLELEVVNTSWEQWPLGVQSGDLEAVFSNVGVNAERLQLFDFATYRQGIMAFTARTGSGLTIEEPADIAGLTLAVGSGTNQERILLDWTAQNEAAGLEPATLEYYAVASDALLGVQSGRIDAYLGPNPNAVYQESVNAEVEVVGTVNAGWPNTTYVAATTLKGNGLVEAFEAALQHAFDDGSYAATLERWGLSDEAVDEPVVNPPVGS</sequence>
<feature type="signal peptide" evidence="3">
    <location>
        <begin position="1"/>
        <end position="30"/>
    </location>
</feature>
<dbReference type="SUPFAM" id="SSF53850">
    <property type="entry name" value="Periplasmic binding protein-like II"/>
    <property type="match status" value="1"/>
</dbReference>
<accession>A0A1M5M003</accession>
<dbReference type="InterPro" id="IPR001638">
    <property type="entry name" value="Solute-binding_3/MltF_N"/>
</dbReference>
<name>A0A1M5M003_9ACTN</name>
<dbReference type="CDD" id="cd01004">
    <property type="entry name" value="PBP2_MidA_like"/>
    <property type="match status" value="1"/>
</dbReference>
<evidence type="ECO:0000256" key="1">
    <source>
        <dbReference type="ARBA" id="ARBA00022729"/>
    </source>
</evidence>
<dbReference type="STRING" id="1070870.SAMN05444351_2989"/>
<dbReference type="EMBL" id="FQVX01000003">
    <property type="protein sequence ID" value="SHG70601.1"/>
    <property type="molecule type" value="Genomic_DNA"/>
</dbReference>
<feature type="compositionally biased region" description="Polar residues" evidence="2">
    <location>
        <begin position="52"/>
        <end position="61"/>
    </location>
</feature>
<dbReference type="RefSeq" id="WP_073421013.1">
    <property type="nucleotide sequence ID" value="NZ_FQVX01000003.1"/>
</dbReference>
<evidence type="ECO:0000313" key="6">
    <source>
        <dbReference type="Proteomes" id="UP000184471"/>
    </source>
</evidence>
<evidence type="ECO:0000313" key="5">
    <source>
        <dbReference type="EMBL" id="SHG70601.1"/>
    </source>
</evidence>
<dbReference type="Pfam" id="PF00497">
    <property type="entry name" value="SBP_bac_3"/>
    <property type="match status" value="1"/>
</dbReference>
<feature type="compositionally biased region" description="Low complexity" evidence="2">
    <location>
        <begin position="38"/>
        <end position="51"/>
    </location>
</feature>
<protein>
    <submittedName>
        <fullName evidence="5">Amino acid ABC transporter substrate-binding protein, PAAT family</fullName>
    </submittedName>
</protein>
<dbReference type="SMART" id="SM00062">
    <property type="entry name" value="PBPb"/>
    <property type="match status" value="1"/>
</dbReference>
<dbReference type="Gene3D" id="3.40.190.10">
    <property type="entry name" value="Periplasmic binding protein-like II"/>
    <property type="match status" value="2"/>
</dbReference>
<keyword evidence="6" id="KW-1185">Reference proteome</keyword>
<proteinExistence type="predicted"/>
<keyword evidence="1 3" id="KW-0732">Signal</keyword>
<evidence type="ECO:0000256" key="2">
    <source>
        <dbReference type="SAM" id="MobiDB-lite"/>
    </source>
</evidence>
<gene>
    <name evidence="5" type="ORF">SAMN05444351_2989</name>
</gene>
<dbReference type="AlphaFoldDB" id="A0A1M5M003"/>
<feature type="domain" description="Solute-binding protein family 3/N-terminal" evidence="4">
    <location>
        <begin position="87"/>
        <end position="319"/>
    </location>
</feature>
<reference evidence="5 6" key="1">
    <citation type="submission" date="2016-11" db="EMBL/GenBank/DDBJ databases">
        <authorList>
            <person name="Jaros S."/>
            <person name="Januszkiewicz K."/>
            <person name="Wedrychowicz H."/>
        </authorList>
    </citation>
    <scope>NUCLEOTIDE SEQUENCE [LARGE SCALE GENOMIC DNA]</scope>
    <source>
        <strain evidence="5 6">DSM 45408</strain>
    </source>
</reference>
<dbReference type="OrthoDB" id="9762169at2"/>
<feature type="region of interest" description="Disordered" evidence="2">
    <location>
        <begin position="37"/>
        <end position="72"/>
    </location>
</feature>
<dbReference type="PANTHER" id="PTHR35936:SF17">
    <property type="entry name" value="ARGININE-BINDING EXTRACELLULAR PROTEIN ARTP"/>
    <property type="match status" value="1"/>
</dbReference>
<dbReference type="PANTHER" id="PTHR35936">
    <property type="entry name" value="MEMBRANE-BOUND LYTIC MUREIN TRANSGLYCOSYLASE F"/>
    <property type="match status" value="1"/>
</dbReference>
<evidence type="ECO:0000259" key="4">
    <source>
        <dbReference type="SMART" id="SM00062"/>
    </source>
</evidence>
<evidence type="ECO:0000256" key="3">
    <source>
        <dbReference type="SAM" id="SignalP"/>
    </source>
</evidence>